<dbReference type="EMBL" id="KV448333">
    <property type="protein sequence ID" value="OAX37751.1"/>
    <property type="molecule type" value="Genomic_DNA"/>
</dbReference>
<gene>
    <name evidence="3" type="ORF">K503DRAFT_800991</name>
</gene>
<dbReference type="InParanoid" id="A0A1B7MYX2"/>
<evidence type="ECO:0000256" key="1">
    <source>
        <dbReference type="SAM" id="MobiDB-lite"/>
    </source>
</evidence>
<feature type="compositionally biased region" description="Polar residues" evidence="1">
    <location>
        <begin position="63"/>
        <end position="81"/>
    </location>
</feature>
<dbReference type="Proteomes" id="UP000092154">
    <property type="component" value="Unassembled WGS sequence"/>
</dbReference>
<evidence type="ECO:0000256" key="2">
    <source>
        <dbReference type="SAM" id="Phobius"/>
    </source>
</evidence>
<keyword evidence="2" id="KW-0812">Transmembrane</keyword>
<keyword evidence="2" id="KW-0472">Membrane</keyword>
<organism evidence="3 4">
    <name type="scientific">Rhizopogon vinicolor AM-OR11-026</name>
    <dbReference type="NCBI Taxonomy" id="1314800"/>
    <lineage>
        <taxon>Eukaryota</taxon>
        <taxon>Fungi</taxon>
        <taxon>Dikarya</taxon>
        <taxon>Basidiomycota</taxon>
        <taxon>Agaricomycotina</taxon>
        <taxon>Agaricomycetes</taxon>
        <taxon>Agaricomycetidae</taxon>
        <taxon>Boletales</taxon>
        <taxon>Suillineae</taxon>
        <taxon>Rhizopogonaceae</taxon>
        <taxon>Rhizopogon</taxon>
    </lineage>
</organism>
<name>A0A1B7MYX2_9AGAM</name>
<proteinExistence type="predicted"/>
<sequence>MQEAWGIDPPRVVQYQEGERYMHLAGIWCIILLTGIVRLACAQPARTQHILNVNVEEKEDNGRSYQPDSNTTSSYPRLSTYDNSITTASPFTDTNRLFTAPTHTSTTHLSTAQPNVNHLSTAESSANRASEYSTAPTTTAAGTTSASYSASRPSIDAYGAFSDPAPSMFDDVSITFVPPSSNLAVPRASLATSPPTYEPYTGYRWFMDEMRLWTK</sequence>
<feature type="transmembrane region" description="Helical" evidence="2">
    <location>
        <begin position="20"/>
        <end position="41"/>
    </location>
</feature>
<accession>A0A1B7MYX2</accession>
<evidence type="ECO:0000313" key="4">
    <source>
        <dbReference type="Proteomes" id="UP000092154"/>
    </source>
</evidence>
<reference evidence="3 4" key="1">
    <citation type="submission" date="2016-06" db="EMBL/GenBank/DDBJ databases">
        <title>Comparative genomics of the ectomycorrhizal sister species Rhizopogon vinicolor and Rhizopogon vesiculosus (Basidiomycota: Boletales) reveals a divergence of the mating type B locus.</title>
        <authorList>
            <consortium name="DOE Joint Genome Institute"/>
            <person name="Mujic A.B."/>
            <person name="Kuo A."/>
            <person name="Tritt A."/>
            <person name="Lipzen A."/>
            <person name="Chen C."/>
            <person name="Johnson J."/>
            <person name="Sharma A."/>
            <person name="Barry K."/>
            <person name="Grigoriev I.V."/>
            <person name="Spatafora J.W."/>
        </authorList>
    </citation>
    <scope>NUCLEOTIDE SEQUENCE [LARGE SCALE GENOMIC DNA]</scope>
    <source>
        <strain evidence="3 4">AM-OR11-026</strain>
    </source>
</reference>
<feature type="compositionally biased region" description="Polar residues" evidence="1">
    <location>
        <begin position="119"/>
        <end position="132"/>
    </location>
</feature>
<feature type="region of interest" description="Disordered" evidence="1">
    <location>
        <begin position="58"/>
        <end position="81"/>
    </location>
</feature>
<protein>
    <submittedName>
        <fullName evidence="3">Uncharacterized protein</fullName>
    </submittedName>
</protein>
<evidence type="ECO:0000313" key="3">
    <source>
        <dbReference type="EMBL" id="OAX37751.1"/>
    </source>
</evidence>
<feature type="compositionally biased region" description="Low complexity" evidence="1">
    <location>
        <begin position="133"/>
        <end position="149"/>
    </location>
</feature>
<feature type="region of interest" description="Disordered" evidence="1">
    <location>
        <begin position="119"/>
        <end position="149"/>
    </location>
</feature>
<dbReference type="OrthoDB" id="2218151at2759"/>
<keyword evidence="2" id="KW-1133">Transmembrane helix</keyword>
<keyword evidence="4" id="KW-1185">Reference proteome</keyword>
<dbReference type="AlphaFoldDB" id="A0A1B7MYX2"/>
<dbReference type="STRING" id="1314800.A0A1B7MYX2"/>